<comment type="caution">
    <text evidence="2">The sequence shown here is derived from an EMBL/GenBank/DDBJ whole genome shotgun (WGS) entry which is preliminary data.</text>
</comment>
<protein>
    <submittedName>
        <fullName evidence="2">Protein LBH</fullName>
    </submittedName>
</protein>
<evidence type="ECO:0000313" key="2">
    <source>
        <dbReference type="EMBL" id="TWW74217.1"/>
    </source>
</evidence>
<accession>A0A5C6P7R6</accession>
<keyword evidence="3" id="KW-1185">Reference proteome</keyword>
<feature type="region of interest" description="Disordered" evidence="1">
    <location>
        <begin position="88"/>
        <end position="180"/>
    </location>
</feature>
<dbReference type="EMBL" id="RHFK02000006">
    <property type="protein sequence ID" value="TWW74217.1"/>
    <property type="molecule type" value="Genomic_DNA"/>
</dbReference>
<name>A0A5C6P7R6_9TELE</name>
<reference evidence="2 3" key="1">
    <citation type="submission" date="2019-04" db="EMBL/GenBank/DDBJ databases">
        <title>Chromosome genome assembly for Takifugu flavidus.</title>
        <authorList>
            <person name="Xiao S."/>
        </authorList>
    </citation>
    <scope>NUCLEOTIDE SEQUENCE [LARGE SCALE GENOMIC DNA]</scope>
    <source>
        <strain evidence="2">HTHZ2018</strain>
        <tissue evidence="2">Muscle</tissue>
    </source>
</reference>
<dbReference type="Proteomes" id="UP000324091">
    <property type="component" value="Chromosome 14"/>
</dbReference>
<organism evidence="2 3">
    <name type="scientific">Takifugu flavidus</name>
    <name type="common">sansaifugu</name>
    <dbReference type="NCBI Taxonomy" id="433684"/>
    <lineage>
        <taxon>Eukaryota</taxon>
        <taxon>Metazoa</taxon>
        <taxon>Chordata</taxon>
        <taxon>Craniata</taxon>
        <taxon>Vertebrata</taxon>
        <taxon>Euteleostomi</taxon>
        <taxon>Actinopterygii</taxon>
        <taxon>Neopterygii</taxon>
        <taxon>Teleostei</taxon>
        <taxon>Neoteleostei</taxon>
        <taxon>Acanthomorphata</taxon>
        <taxon>Eupercaria</taxon>
        <taxon>Tetraodontiformes</taxon>
        <taxon>Tetradontoidea</taxon>
        <taxon>Tetraodontidae</taxon>
        <taxon>Takifugu</taxon>
    </lineage>
</organism>
<feature type="compositionally biased region" description="Polar residues" evidence="1">
    <location>
        <begin position="139"/>
        <end position="152"/>
    </location>
</feature>
<evidence type="ECO:0000313" key="3">
    <source>
        <dbReference type="Proteomes" id="UP000324091"/>
    </source>
</evidence>
<sequence length="180" mass="19592">MNATAQCDGAPCCCPGEQRLHLQRFSVTPSSDWSDWSDCMNNILTQVEPQLEESPGERRGSRAYQIFPEVNKDEDSCPENILYRRERLPSIVVEPTELEGGSTRWPKLCPSGSSLEEGEETGCSADPTEQDSTAEPEYGSQSASKASKTNNLGGPEVLPHSIPESDVPVPPDPADLPHPP</sequence>
<feature type="region of interest" description="Disordered" evidence="1">
    <location>
        <begin position="50"/>
        <end position="71"/>
    </location>
</feature>
<feature type="compositionally biased region" description="Pro residues" evidence="1">
    <location>
        <begin position="168"/>
        <end position="180"/>
    </location>
</feature>
<evidence type="ECO:0000256" key="1">
    <source>
        <dbReference type="SAM" id="MobiDB-lite"/>
    </source>
</evidence>
<dbReference type="AlphaFoldDB" id="A0A5C6P7R6"/>
<gene>
    <name evidence="2" type="ORF">D4764_14G0002180</name>
</gene>
<proteinExistence type="predicted"/>